<dbReference type="AlphaFoldDB" id="R7RVK6"/>
<evidence type="ECO:0000313" key="1">
    <source>
        <dbReference type="EMBL" id="EIM79116.1"/>
    </source>
</evidence>
<evidence type="ECO:0000313" key="2">
    <source>
        <dbReference type="Proteomes" id="UP000053927"/>
    </source>
</evidence>
<dbReference type="GeneID" id="18802490"/>
<proteinExistence type="predicted"/>
<dbReference type="Proteomes" id="UP000053927">
    <property type="component" value="Unassembled WGS sequence"/>
</dbReference>
<dbReference type="EMBL" id="JH687410">
    <property type="protein sequence ID" value="EIM79116.1"/>
    <property type="molecule type" value="Genomic_DNA"/>
</dbReference>
<dbReference type="KEGG" id="shs:STEHIDRAFT_163979"/>
<accession>R7RVK6</accession>
<sequence length="82" mass="9065">MVDIEAKRAEIGSRLAAAKDLRRNDGTTREIESKHLGIGIAVSWDSLRVMLKMFLEEYSTISDTRATAIAVIVIMNDVRGST</sequence>
<gene>
    <name evidence="1" type="ORF">STEHIDRAFT_163979</name>
</gene>
<reference evidence="2" key="1">
    <citation type="journal article" date="2012" name="Science">
        <title>The Paleozoic origin of enzymatic lignin decomposition reconstructed from 31 fungal genomes.</title>
        <authorList>
            <person name="Floudas D."/>
            <person name="Binder M."/>
            <person name="Riley R."/>
            <person name="Barry K."/>
            <person name="Blanchette R.A."/>
            <person name="Henrissat B."/>
            <person name="Martinez A.T."/>
            <person name="Otillar R."/>
            <person name="Spatafora J.W."/>
            <person name="Yadav J.S."/>
            <person name="Aerts A."/>
            <person name="Benoit I."/>
            <person name="Boyd A."/>
            <person name="Carlson A."/>
            <person name="Copeland A."/>
            <person name="Coutinho P.M."/>
            <person name="de Vries R.P."/>
            <person name="Ferreira P."/>
            <person name="Findley K."/>
            <person name="Foster B."/>
            <person name="Gaskell J."/>
            <person name="Glotzer D."/>
            <person name="Gorecki P."/>
            <person name="Heitman J."/>
            <person name="Hesse C."/>
            <person name="Hori C."/>
            <person name="Igarashi K."/>
            <person name="Jurgens J.A."/>
            <person name="Kallen N."/>
            <person name="Kersten P."/>
            <person name="Kohler A."/>
            <person name="Kuees U."/>
            <person name="Kumar T.K.A."/>
            <person name="Kuo A."/>
            <person name="LaButti K."/>
            <person name="Larrondo L.F."/>
            <person name="Lindquist E."/>
            <person name="Ling A."/>
            <person name="Lombard V."/>
            <person name="Lucas S."/>
            <person name="Lundell T."/>
            <person name="Martin R."/>
            <person name="McLaughlin D.J."/>
            <person name="Morgenstern I."/>
            <person name="Morin E."/>
            <person name="Murat C."/>
            <person name="Nagy L.G."/>
            <person name="Nolan M."/>
            <person name="Ohm R.A."/>
            <person name="Patyshakuliyeva A."/>
            <person name="Rokas A."/>
            <person name="Ruiz-Duenas F.J."/>
            <person name="Sabat G."/>
            <person name="Salamov A."/>
            <person name="Samejima M."/>
            <person name="Schmutz J."/>
            <person name="Slot J.C."/>
            <person name="St John F."/>
            <person name="Stenlid J."/>
            <person name="Sun H."/>
            <person name="Sun S."/>
            <person name="Syed K."/>
            <person name="Tsang A."/>
            <person name="Wiebenga A."/>
            <person name="Young D."/>
            <person name="Pisabarro A."/>
            <person name="Eastwood D.C."/>
            <person name="Martin F."/>
            <person name="Cullen D."/>
            <person name="Grigoriev I.V."/>
            <person name="Hibbett D.S."/>
        </authorList>
    </citation>
    <scope>NUCLEOTIDE SEQUENCE [LARGE SCALE GENOMIC DNA]</scope>
    <source>
        <strain evidence="2">FP-91666</strain>
    </source>
</reference>
<keyword evidence="2" id="KW-1185">Reference proteome</keyword>
<name>R7RVK6_STEHR</name>
<organism evidence="1 2">
    <name type="scientific">Stereum hirsutum (strain FP-91666)</name>
    <name type="common">White-rot fungus</name>
    <dbReference type="NCBI Taxonomy" id="721885"/>
    <lineage>
        <taxon>Eukaryota</taxon>
        <taxon>Fungi</taxon>
        <taxon>Dikarya</taxon>
        <taxon>Basidiomycota</taxon>
        <taxon>Agaricomycotina</taxon>
        <taxon>Agaricomycetes</taxon>
        <taxon>Russulales</taxon>
        <taxon>Stereaceae</taxon>
        <taxon>Stereum</taxon>
    </lineage>
</organism>
<protein>
    <submittedName>
        <fullName evidence="1">Uncharacterized protein</fullName>
    </submittedName>
</protein>
<dbReference type="RefSeq" id="XP_007311777.1">
    <property type="nucleotide sequence ID" value="XM_007311715.1"/>
</dbReference>